<evidence type="ECO:0000256" key="1">
    <source>
        <dbReference type="ARBA" id="ARBA00022443"/>
    </source>
</evidence>
<name>A0A8C5RCC3_LATLA</name>
<reference evidence="3" key="1">
    <citation type="submission" date="2025-08" db="UniProtKB">
        <authorList>
            <consortium name="Ensembl"/>
        </authorList>
    </citation>
    <scope>IDENTIFICATION</scope>
</reference>
<keyword evidence="4" id="KW-1185">Reference proteome</keyword>
<dbReference type="InterPro" id="IPR036028">
    <property type="entry name" value="SH3-like_dom_sf"/>
</dbReference>
<dbReference type="Pfam" id="PF00018">
    <property type="entry name" value="SH3_1"/>
    <property type="match status" value="1"/>
</dbReference>
<accession>A0A8C5RCC3</accession>
<keyword evidence="1" id="KW-0728">SH3 domain</keyword>
<dbReference type="Gene3D" id="2.30.30.40">
    <property type="entry name" value="SH3 Domains"/>
    <property type="match status" value="1"/>
</dbReference>
<sequence length="65" mass="7419">MEAIAKFDFNASGENELSFQAQDVLKVCINQHFFKNISRGTLIHEKGGSLNMKYFIKIHKKLVCS</sequence>
<feature type="domain" description="SH3" evidence="2">
    <location>
        <begin position="4"/>
        <end position="28"/>
    </location>
</feature>
<organism evidence="3 4">
    <name type="scientific">Laticauda laticaudata</name>
    <name type="common">Blue-ringed sea krait</name>
    <name type="synonym">Blue-lipped sea krait</name>
    <dbReference type="NCBI Taxonomy" id="8630"/>
    <lineage>
        <taxon>Eukaryota</taxon>
        <taxon>Metazoa</taxon>
        <taxon>Chordata</taxon>
        <taxon>Craniata</taxon>
        <taxon>Vertebrata</taxon>
        <taxon>Euteleostomi</taxon>
        <taxon>Lepidosauria</taxon>
        <taxon>Squamata</taxon>
        <taxon>Bifurcata</taxon>
        <taxon>Unidentata</taxon>
        <taxon>Episquamata</taxon>
        <taxon>Toxicofera</taxon>
        <taxon>Serpentes</taxon>
        <taxon>Colubroidea</taxon>
        <taxon>Elapidae</taxon>
        <taxon>Laticaudinae</taxon>
        <taxon>Laticauda</taxon>
    </lineage>
</organism>
<dbReference type="InterPro" id="IPR001452">
    <property type="entry name" value="SH3_domain"/>
</dbReference>
<reference evidence="3" key="2">
    <citation type="submission" date="2025-09" db="UniProtKB">
        <authorList>
            <consortium name="Ensembl"/>
        </authorList>
    </citation>
    <scope>IDENTIFICATION</scope>
</reference>
<dbReference type="AlphaFoldDB" id="A0A8C5RCC3"/>
<proteinExistence type="predicted"/>
<evidence type="ECO:0000313" key="4">
    <source>
        <dbReference type="Proteomes" id="UP000694406"/>
    </source>
</evidence>
<protein>
    <recommendedName>
        <fullName evidence="2">SH3 domain-containing protein</fullName>
    </recommendedName>
</protein>
<dbReference type="Proteomes" id="UP000694406">
    <property type="component" value="Unplaced"/>
</dbReference>
<evidence type="ECO:0000259" key="2">
    <source>
        <dbReference type="Pfam" id="PF00018"/>
    </source>
</evidence>
<evidence type="ECO:0000313" key="3">
    <source>
        <dbReference type="Ensembl" id="ENSLLTP00000001355.1"/>
    </source>
</evidence>
<dbReference type="SUPFAM" id="SSF50044">
    <property type="entry name" value="SH3-domain"/>
    <property type="match status" value="1"/>
</dbReference>
<dbReference type="Ensembl" id="ENSLLTT00000001408.1">
    <property type="protein sequence ID" value="ENSLLTP00000001355.1"/>
    <property type="gene ID" value="ENSLLTG00000001051.1"/>
</dbReference>